<name>X1J2T9_9ZZZZ</name>
<gene>
    <name evidence="1" type="ORF">S03H2_46203</name>
</gene>
<dbReference type="AlphaFoldDB" id="X1J2T9"/>
<comment type="caution">
    <text evidence="1">The sequence shown here is derived from an EMBL/GenBank/DDBJ whole genome shotgun (WGS) entry which is preliminary data.</text>
</comment>
<evidence type="ECO:0000313" key="1">
    <source>
        <dbReference type="EMBL" id="GAH75835.1"/>
    </source>
</evidence>
<protein>
    <submittedName>
        <fullName evidence="1">Uncharacterized protein</fullName>
    </submittedName>
</protein>
<organism evidence="1">
    <name type="scientific">marine sediment metagenome</name>
    <dbReference type="NCBI Taxonomy" id="412755"/>
    <lineage>
        <taxon>unclassified sequences</taxon>
        <taxon>metagenomes</taxon>
        <taxon>ecological metagenomes</taxon>
    </lineage>
</organism>
<proteinExistence type="predicted"/>
<sequence>MTEGLVEVVAVECAECGVISNDLTDWECRYDEVYDNYYYLCPECTDKWEDKYGERDTTRVRVP</sequence>
<dbReference type="EMBL" id="BARU01028995">
    <property type="protein sequence ID" value="GAH75835.1"/>
    <property type="molecule type" value="Genomic_DNA"/>
</dbReference>
<reference evidence="1" key="1">
    <citation type="journal article" date="2014" name="Front. Microbiol.">
        <title>High frequency of phylogenetically diverse reductive dehalogenase-homologous genes in deep subseafloor sedimentary metagenomes.</title>
        <authorList>
            <person name="Kawai M."/>
            <person name="Futagami T."/>
            <person name="Toyoda A."/>
            <person name="Takaki Y."/>
            <person name="Nishi S."/>
            <person name="Hori S."/>
            <person name="Arai W."/>
            <person name="Tsubouchi T."/>
            <person name="Morono Y."/>
            <person name="Uchiyama I."/>
            <person name="Ito T."/>
            <person name="Fujiyama A."/>
            <person name="Inagaki F."/>
            <person name="Takami H."/>
        </authorList>
    </citation>
    <scope>NUCLEOTIDE SEQUENCE</scope>
    <source>
        <strain evidence="1">Expedition CK06-06</strain>
    </source>
</reference>
<accession>X1J2T9</accession>